<dbReference type="Pfam" id="PF14091">
    <property type="entry name" value="DUF4269"/>
    <property type="match status" value="1"/>
</dbReference>
<keyword evidence="2" id="KW-1185">Reference proteome</keyword>
<sequence length="41" mass="4706">MEVFASPVEVDRQEGWRHFLVEGRLLALGGDALRERVVVLR</sequence>
<organism evidence="1 2">
    <name type="scientific">Reyranella humidisoli</name>
    <dbReference type="NCBI Taxonomy" id="2849149"/>
    <lineage>
        <taxon>Bacteria</taxon>
        <taxon>Pseudomonadati</taxon>
        <taxon>Pseudomonadota</taxon>
        <taxon>Alphaproteobacteria</taxon>
        <taxon>Hyphomicrobiales</taxon>
        <taxon>Reyranellaceae</taxon>
        <taxon>Reyranella</taxon>
    </lineage>
</organism>
<accession>A0ABS6INB4</accession>
<gene>
    <name evidence="1" type="ORF">KQ910_17180</name>
</gene>
<evidence type="ECO:0000313" key="1">
    <source>
        <dbReference type="EMBL" id="MBU8875510.1"/>
    </source>
</evidence>
<protein>
    <submittedName>
        <fullName evidence="1">DUF4269 domain-containing protein</fullName>
    </submittedName>
</protein>
<dbReference type="EMBL" id="JAHOPB010000001">
    <property type="protein sequence ID" value="MBU8875510.1"/>
    <property type="molecule type" value="Genomic_DNA"/>
</dbReference>
<comment type="caution">
    <text evidence="1">The sequence shown here is derived from an EMBL/GenBank/DDBJ whole genome shotgun (WGS) entry which is preliminary data.</text>
</comment>
<proteinExistence type="predicted"/>
<evidence type="ECO:0000313" key="2">
    <source>
        <dbReference type="Proteomes" id="UP000727907"/>
    </source>
</evidence>
<dbReference type="Proteomes" id="UP000727907">
    <property type="component" value="Unassembled WGS sequence"/>
</dbReference>
<name>A0ABS6INB4_9HYPH</name>
<reference evidence="1 2" key="1">
    <citation type="submission" date="2021-06" db="EMBL/GenBank/DDBJ databases">
        <authorList>
            <person name="Lee D.H."/>
        </authorList>
    </citation>
    <scope>NUCLEOTIDE SEQUENCE [LARGE SCALE GENOMIC DNA]</scope>
    <source>
        <strain evidence="1 2">MMS21-HV4-11</strain>
    </source>
</reference>
<dbReference type="InterPro" id="IPR025365">
    <property type="entry name" value="DUF4269"/>
</dbReference>